<dbReference type="InterPro" id="IPR029058">
    <property type="entry name" value="AB_hydrolase_fold"/>
</dbReference>
<accession>A0ABT0E6B9</accession>
<reference evidence="2" key="1">
    <citation type="submission" date="2022-04" db="EMBL/GenBank/DDBJ databases">
        <title>Alcanivorax sp. CY1518 draft genome sequence.</title>
        <authorList>
            <person name="Zhao G."/>
            <person name="An M."/>
        </authorList>
    </citation>
    <scope>NUCLEOTIDE SEQUENCE</scope>
    <source>
        <strain evidence="2">CY1518</strain>
    </source>
</reference>
<name>A0ABT0E6B9_9GAMM</name>
<dbReference type="Proteomes" id="UP001165524">
    <property type="component" value="Unassembled WGS sequence"/>
</dbReference>
<keyword evidence="2" id="KW-0378">Hydrolase</keyword>
<dbReference type="InterPro" id="IPR000073">
    <property type="entry name" value="AB_hydrolase_1"/>
</dbReference>
<dbReference type="PANTHER" id="PTHR43689">
    <property type="entry name" value="HYDROLASE"/>
    <property type="match status" value="1"/>
</dbReference>
<comment type="caution">
    <text evidence="2">The sequence shown here is derived from an EMBL/GenBank/DDBJ whole genome shotgun (WGS) entry which is preliminary data.</text>
</comment>
<dbReference type="EMBL" id="JALKII010000003">
    <property type="protein sequence ID" value="MCK0537369.1"/>
    <property type="molecule type" value="Genomic_DNA"/>
</dbReference>
<evidence type="ECO:0000313" key="2">
    <source>
        <dbReference type="EMBL" id="MCK0537369.1"/>
    </source>
</evidence>
<proteinExistence type="predicted"/>
<dbReference type="Pfam" id="PF12697">
    <property type="entry name" value="Abhydrolase_6"/>
    <property type="match status" value="1"/>
</dbReference>
<dbReference type="RefSeq" id="WP_246950668.1">
    <property type="nucleotide sequence ID" value="NZ_JALKII010000003.1"/>
</dbReference>
<gene>
    <name evidence="2" type="ORF">MU846_06550</name>
</gene>
<dbReference type="PRINTS" id="PR00111">
    <property type="entry name" value="ABHYDROLASE"/>
</dbReference>
<dbReference type="SUPFAM" id="SSF53474">
    <property type="entry name" value="alpha/beta-Hydrolases"/>
    <property type="match status" value="1"/>
</dbReference>
<evidence type="ECO:0000313" key="3">
    <source>
        <dbReference type="Proteomes" id="UP001165524"/>
    </source>
</evidence>
<dbReference type="Gene3D" id="3.40.50.1820">
    <property type="entry name" value="alpha/beta hydrolase"/>
    <property type="match status" value="1"/>
</dbReference>
<dbReference type="PANTHER" id="PTHR43689:SF8">
    <property type="entry name" value="ALPHA_BETA-HYDROLASES SUPERFAMILY PROTEIN"/>
    <property type="match status" value="1"/>
</dbReference>
<feature type="domain" description="AB hydrolase-1" evidence="1">
    <location>
        <begin position="38"/>
        <end position="258"/>
    </location>
</feature>
<evidence type="ECO:0000259" key="1">
    <source>
        <dbReference type="Pfam" id="PF12697"/>
    </source>
</evidence>
<dbReference type="GO" id="GO:0016787">
    <property type="term" value="F:hydrolase activity"/>
    <property type="evidence" value="ECO:0007669"/>
    <property type="project" value="UniProtKB-KW"/>
</dbReference>
<keyword evidence="3" id="KW-1185">Reference proteome</keyword>
<organism evidence="2 3">
    <name type="scientific">Alcanivorax quisquiliarum</name>
    <dbReference type="NCBI Taxonomy" id="2933565"/>
    <lineage>
        <taxon>Bacteria</taxon>
        <taxon>Pseudomonadati</taxon>
        <taxon>Pseudomonadota</taxon>
        <taxon>Gammaproteobacteria</taxon>
        <taxon>Oceanospirillales</taxon>
        <taxon>Alcanivoracaceae</taxon>
        <taxon>Alcanivorax</taxon>
    </lineage>
</organism>
<sequence>MGGIVAEEGWLPVPGGTVFANIFAKQWLPSEPEAGAPLVLLHDSLGCVALWRDFPERLVRATGRRVIAYDRLGFGASSPHPGQQDVAFVTAEAQLGFAAVAEAFALKQCVLFGHSVGGAMAAACAAQWPALCVGVITESAQAFVEQCTRDGICAARDAFAEPGQMQRLERYHGDKAGWVLAAWVDTWLSEAFRHWSLAEVLPYVRCPALVLHGEHDEYGSRAQPLRYAQGIAGDTTLVLLEDCGHVPHREKPAEVLEAVSAFLRTLG</sequence>
<protein>
    <submittedName>
        <fullName evidence="2">Alpha/beta hydrolase</fullName>
    </submittedName>
</protein>